<dbReference type="PANTHER" id="PTHR14963:SF7">
    <property type="entry name" value="RHO GTPASE-ACTIVATING PROTEIN 19"/>
    <property type="match status" value="1"/>
</dbReference>
<dbReference type="CDD" id="cd09391">
    <property type="entry name" value="LIM1_Lrg1p_like"/>
    <property type="match status" value="1"/>
</dbReference>
<dbReference type="CDD" id="cd09392">
    <property type="entry name" value="LIM2_Lrg1p_like"/>
    <property type="match status" value="1"/>
</dbReference>
<keyword evidence="2 4" id="KW-0479">Metal-binding</keyword>
<evidence type="ECO:0000256" key="4">
    <source>
        <dbReference type="PROSITE-ProRule" id="PRU00125"/>
    </source>
</evidence>
<dbReference type="FunFam" id="2.10.110.10:FF:000112">
    <property type="entry name" value="Rho GTPase activator (Lrg11)"/>
    <property type="match status" value="1"/>
</dbReference>
<organism evidence="8 9">
    <name type="scientific">Drechslerella stenobrocha 248</name>
    <dbReference type="NCBI Taxonomy" id="1043628"/>
    <lineage>
        <taxon>Eukaryota</taxon>
        <taxon>Fungi</taxon>
        <taxon>Dikarya</taxon>
        <taxon>Ascomycota</taxon>
        <taxon>Pezizomycotina</taxon>
        <taxon>Orbiliomycetes</taxon>
        <taxon>Orbiliales</taxon>
        <taxon>Orbiliaceae</taxon>
        <taxon>Drechslerella</taxon>
    </lineage>
</organism>
<keyword evidence="9" id="KW-1185">Reference proteome</keyword>
<dbReference type="GO" id="GO:0051056">
    <property type="term" value="P:regulation of small GTPase mediated signal transduction"/>
    <property type="evidence" value="ECO:0007669"/>
    <property type="project" value="TreeGrafter"/>
</dbReference>
<feature type="compositionally biased region" description="Polar residues" evidence="5">
    <location>
        <begin position="1101"/>
        <end position="1114"/>
    </location>
</feature>
<dbReference type="Pfam" id="PF00412">
    <property type="entry name" value="LIM"/>
    <property type="match status" value="3"/>
</dbReference>
<dbReference type="HOGENOM" id="CLU_001321_1_0_1"/>
<dbReference type="PROSITE" id="PS50238">
    <property type="entry name" value="RHOGAP"/>
    <property type="match status" value="1"/>
</dbReference>
<feature type="domain" description="LIM zinc-binding" evidence="6">
    <location>
        <begin position="59"/>
        <end position="120"/>
    </location>
</feature>
<evidence type="ECO:0000259" key="6">
    <source>
        <dbReference type="PROSITE" id="PS50023"/>
    </source>
</evidence>
<dbReference type="GO" id="GO:0051285">
    <property type="term" value="C:cell cortex of cell tip"/>
    <property type="evidence" value="ECO:0007669"/>
    <property type="project" value="EnsemblFungi"/>
</dbReference>
<dbReference type="InterPro" id="IPR008936">
    <property type="entry name" value="Rho_GTPase_activation_prot"/>
</dbReference>
<feature type="region of interest" description="Disordered" evidence="5">
    <location>
        <begin position="1"/>
        <end position="58"/>
    </location>
</feature>
<dbReference type="GO" id="GO:0005096">
    <property type="term" value="F:GTPase activator activity"/>
    <property type="evidence" value="ECO:0007669"/>
    <property type="project" value="UniProtKB-KW"/>
</dbReference>
<evidence type="ECO:0000256" key="2">
    <source>
        <dbReference type="ARBA" id="ARBA00022723"/>
    </source>
</evidence>
<gene>
    <name evidence="8" type="ORF">DRE_04804</name>
</gene>
<dbReference type="GO" id="GO:0000935">
    <property type="term" value="C:division septum"/>
    <property type="evidence" value="ECO:0007669"/>
    <property type="project" value="EnsemblFungi"/>
</dbReference>
<dbReference type="GO" id="GO:0046872">
    <property type="term" value="F:metal ion binding"/>
    <property type="evidence" value="ECO:0007669"/>
    <property type="project" value="UniProtKB-KW"/>
</dbReference>
<proteinExistence type="predicted"/>
<dbReference type="SMART" id="SM00132">
    <property type="entry name" value="LIM"/>
    <property type="match status" value="3"/>
</dbReference>
<evidence type="ECO:0000256" key="3">
    <source>
        <dbReference type="ARBA" id="ARBA00022833"/>
    </source>
</evidence>
<dbReference type="GO" id="GO:1903338">
    <property type="term" value="P:regulation of cell wall organization or biogenesis"/>
    <property type="evidence" value="ECO:0007669"/>
    <property type="project" value="EnsemblFungi"/>
</dbReference>
<evidence type="ECO:0008006" key="10">
    <source>
        <dbReference type="Google" id="ProtNLM"/>
    </source>
</evidence>
<feature type="region of interest" description="Disordered" evidence="5">
    <location>
        <begin position="658"/>
        <end position="677"/>
    </location>
</feature>
<dbReference type="EMBL" id="KI966422">
    <property type="protein sequence ID" value="EWC46011.1"/>
    <property type="molecule type" value="Genomic_DNA"/>
</dbReference>
<feature type="compositionally biased region" description="Basic and acidic residues" evidence="5">
    <location>
        <begin position="1086"/>
        <end position="1099"/>
    </location>
</feature>
<reference evidence="8 9" key="1">
    <citation type="submission" date="2013-05" db="EMBL/GenBank/DDBJ databases">
        <title>Drechslerella stenobrocha genome reveals carnivorous origination and mechanical trapping mechanism of predatory fungi.</title>
        <authorList>
            <person name="Liu X."/>
            <person name="Zhang W."/>
            <person name="Liu K."/>
        </authorList>
    </citation>
    <scope>NUCLEOTIDE SEQUENCE [LARGE SCALE GENOMIC DNA]</scope>
    <source>
        <strain evidence="8 9">248</strain>
    </source>
</reference>
<dbReference type="PANTHER" id="PTHR14963">
    <property type="entry name" value="RHO GTPASE ACTIVATING PROTEIN 18,19-RELATED"/>
    <property type="match status" value="1"/>
</dbReference>
<dbReference type="FunFam" id="2.10.110.10:FF:000058">
    <property type="entry name" value="Rho GTPase activator Lrg11"/>
    <property type="match status" value="1"/>
</dbReference>
<evidence type="ECO:0000256" key="5">
    <source>
        <dbReference type="SAM" id="MobiDB-lite"/>
    </source>
</evidence>
<evidence type="ECO:0000259" key="7">
    <source>
        <dbReference type="PROSITE" id="PS50238"/>
    </source>
</evidence>
<keyword evidence="3 4" id="KW-0862">Zinc</keyword>
<feature type="compositionally biased region" description="Polar residues" evidence="5">
    <location>
        <begin position="1033"/>
        <end position="1044"/>
    </location>
</feature>
<dbReference type="SUPFAM" id="SSF48350">
    <property type="entry name" value="GTPase activation domain, GAP"/>
    <property type="match status" value="1"/>
</dbReference>
<evidence type="ECO:0000313" key="8">
    <source>
        <dbReference type="EMBL" id="EWC46011.1"/>
    </source>
</evidence>
<evidence type="ECO:0000256" key="1">
    <source>
        <dbReference type="ARBA" id="ARBA00022468"/>
    </source>
</evidence>
<dbReference type="GO" id="GO:0007165">
    <property type="term" value="P:signal transduction"/>
    <property type="evidence" value="ECO:0007669"/>
    <property type="project" value="InterPro"/>
</dbReference>
<feature type="domain" description="LIM zinc-binding" evidence="6">
    <location>
        <begin position="123"/>
        <end position="183"/>
    </location>
</feature>
<dbReference type="Gene3D" id="2.10.110.10">
    <property type="entry name" value="Cysteine Rich Protein"/>
    <property type="match status" value="4"/>
</dbReference>
<dbReference type="InterPro" id="IPR000198">
    <property type="entry name" value="RhoGAP_dom"/>
</dbReference>
<dbReference type="SUPFAM" id="SSF57716">
    <property type="entry name" value="Glucocorticoid receptor-like (DNA-binding domain)"/>
    <property type="match status" value="3"/>
</dbReference>
<feature type="domain" description="LIM zinc-binding" evidence="6">
    <location>
        <begin position="410"/>
        <end position="473"/>
    </location>
</feature>
<dbReference type="GO" id="GO:0032956">
    <property type="term" value="P:regulation of actin cytoskeleton organization"/>
    <property type="evidence" value="ECO:0007669"/>
    <property type="project" value="EnsemblFungi"/>
</dbReference>
<protein>
    <recommendedName>
        <fullName evidence="10">Rho-type GTPase-activating protein 1</fullName>
    </recommendedName>
</protein>
<dbReference type="AlphaFoldDB" id="W7HPH8"/>
<dbReference type="Proteomes" id="UP000024837">
    <property type="component" value="Unassembled WGS sequence"/>
</dbReference>
<feature type="compositionally biased region" description="Polar residues" evidence="5">
    <location>
        <begin position="991"/>
        <end position="1006"/>
    </location>
</feature>
<dbReference type="CDD" id="cd04397">
    <property type="entry name" value="RhoGAP_fLRG1"/>
    <property type="match status" value="1"/>
</dbReference>
<dbReference type="Pfam" id="PF00620">
    <property type="entry name" value="RhoGAP"/>
    <property type="match status" value="1"/>
</dbReference>
<keyword evidence="1" id="KW-0343">GTPase activation</keyword>
<dbReference type="Gene3D" id="1.10.555.10">
    <property type="entry name" value="Rho GTPase activation protein"/>
    <property type="match status" value="1"/>
</dbReference>
<sequence>MASPYASEPQIRGQPLPPSLVPGASNDTSPQRRPDDRLAPFPPTDSKQKSPPKPESARRICKKCDQPLTGQFVRALGGTFHLDCFRCRDCGTIVAQKFFPVDADDGSGQYPLCETDYFKRLDLLCHDCGGALRGSYITALERKYHIEHFTCCVCPTIFGPQDSYYEHDGEVYCHYHYSTKFAARCQGCQTAILKQFVEIFRNGFNQHWHPECYMIHKFWNVKLAPSSEVPELPRIVEEEDQDPSDSRRSVVREAEERMEEKVYRIWSVLSTYEESSAANISDMLLHVSNGAYVDGVFVAEKFIWHVELLFNSADNLDIELCKASGEGLVYSREAKLLCKKIVAFFTLLSKTQETGAGKLGVTQELLSLERDYNNIDAFNRFLVELSDLDAAKDAKPTFEVNSTLADLNSDLCQNCRNTIEDECMQFGMPKWHISCFGCVSCSTSLKNDVDSAYYSALTSQLLCANCASHVQDAQRGFEHVSRLRQYVYLLRVALARLLSMLKEGGALSYTPVDDPNFVGYDDTNPTGFGPGALNAENRSKTHHGEGEGYNSTVSDVRRLRSTRLDQKLASSGRKARQSRIIENENFNAEGSDQRERFRIVEDRDINGETINELTFGEAGTLTLDDIPRIAAQEQAREQRPNAFKHRTSGFFAPVGMHQPKLMNGHQRDSKGEQVPPPRMRRYFSELSAIDYFIIRHLACLAMLPLVSEHFSQEELLELIERGSKQTLWTKFTKGFKQDGGKNKKQKKTGGFGVPLEQLVERDHAESSLGIGPGPLRVPAFLDDAIAAMKQLDMSVEGVFRKNGNIRRLKELTALINAGNENIDLVKEGPVQVAALLKKFLRELPDPLLTFKLYKLFIASQRMPDEEKKRRVLHLTCCLLPKHHRDSIEILFSFLNWVASFSHVDEESGSKMDVHNLATVITPNILYTKGQSPGMDDSFLAIEAIHNLIECNERMCEVPEDLMMILSDPNMMATPDMTTKEILKRYGEVAKFSSNTGRGQGNRSPPSRNKDGRPPPPIYHKVADEPVTGGGESWSGNGTVRQVQTPPAPDQLQKGEFGYENNDAPRLPEPMYAQENGNRSRHSHSFSFDRETSPGGRRMDYPSSNHQNPNLSAHT</sequence>
<dbReference type="SMART" id="SM00324">
    <property type="entry name" value="RhoGAP"/>
    <property type="match status" value="1"/>
</dbReference>
<keyword evidence="4" id="KW-0440">LIM domain</keyword>
<dbReference type="PROSITE" id="PS00478">
    <property type="entry name" value="LIM_DOMAIN_1"/>
    <property type="match status" value="3"/>
</dbReference>
<accession>W7HPH8</accession>
<name>W7HPH8_9PEZI</name>
<dbReference type="PROSITE" id="PS50023">
    <property type="entry name" value="LIM_DOMAIN_2"/>
    <property type="match status" value="3"/>
</dbReference>
<dbReference type="OrthoDB" id="20689at2759"/>
<evidence type="ECO:0000313" key="9">
    <source>
        <dbReference type="Proteomes" id="UP000024837"/>
    </source>
</evidence>
<feature type="domain" description="Rho-GAP" evidence="7">
    <location>
        <begin position="753"/>
        <end position="955"/>
    </location>
</feature>
<dbReference type="InterPro" id="IPR001781">
    <property type="entry name" value="Znf_LIM"/>
</dbReference>
<feature type="region of interest" description="Disordered" evidence="5">
    <location>
        <begin position="990"/>
        <end position="1114"/>
    </location>
</feature>